<evidence type="ECO:0000259" key="2">
    <source>
        <dbReference type="Pfam" id="PF01118"/>
    </source>
</evidence>
<gene>
    <name evidence="3" type="ORF">FC699_32605</name>
</gene>
<dbReference type="GO" id="GO:0004073">
    <property type="term" value="F:aspartate-semialdehyde dehydrogenase activity"/>
    <property type="evidence" value="ECO:0007669"/>
    <property type="project" value="UniProtKB-EC"/>
</dbReference>
<feature type="non-terminal residue" evidence="3">
    <location>
        <position position="58"/>
    </location>
</feature>
<dbReference type="Proteomes" id="UP000305222">
    <property type="component" value="Unassembled WGS sequence"/>
</dbReference>
<sequence length="58" mass="6366">MEKQKTFHVAVVGATGAVGEQMLNTLEKREFPIGKLTLLSSKRSAGKKLVFKGEEFTV</sequence>
<dbReference type="PANTHER" id="PTHR46278:SF2">
    <property type="entry name" value="ASPARTATE-SEMIALDEHYDE DEHYDROGENASE"/>
    <property type="match status" value="1"/>
</dbReference>
<comment type="similarity">
    <text evidence="1">Belongs to the aspartate-semialdehyde dehydrogenase family.</text>
</comment>
<feature type="domain" description="Semialdehyde dehydrogenase NAD-binding" evidence="2">
    <location>
        <begin position="9"/>
        <end position="53"/>
    </location>
</feature>
<dbReference type="Gene3D" id="3.40.50.720">
    <property type="entry name" value="NAD(P)-binding Rossmann-like Domain"/>
    <property type="match status" value="1"/>
</dbReference>
<dbReference type="EC" id="1.2.1.11" evidence="3"/>
<protein>
    <submittedName>
        <fullName evidence="3">Aspartate-semialdehyde dehydrogenase</fullName>
        <ecNumber evidence="3">1.2.1.11</ecNumber>
    </submittedName>
</protein>
<evidence type="ECO:0000256" key="1">
    <source>
        <dbReference type="ARBA" id="ARBA00010584"/>
    </source>
</evidence>
<accession>A0A4U3A5J1</accession>
<reference evidence="3 4" key="1">
    <citation type="journal article" date="2019" name="Environ. Microbiol.">
        <title>An active ?-lactamase is a part of an orchestrated cell wall stress resistance network of Bacillus subtilis and related rhizosphere species.</title>
        <authorList>
            <person name="Bucher T."/>
            <person name="Keren-Paz A."/>
            <person name="Hausser J."/>
            <person name="Olender T."/>
            <person name="Cytryn E."/>
            <person name="Kolodkin-Gal I."/>
        </authorList>
    </citation>
    <scope>NUCLEOTIDE SEQUENCE [LARGE SCALE GENOMIC DNA]</scope>
    <source>
        <strain evidence="3 4">I5</strain>
    </source>
</reference>
<evidence type="ECO:0000313" key="3">
    <source>
        <dbReference type="EMBL" id="TKI82877.1"/>
    </source>
</evidence>
<proteinExistence type="inferred from homology"/>
<comment type="caution">
    <text evidence="3">The sequence shown here is derived from an EMBL/GenBank/DDBJ whole genome shotgun (WGS) entry which is preliminary data.</text>
</comment>
<organism evidence="3 4">
    <name type="scientific">Bacillus wiedmannii</name>
    <dbReference type="NCBI Taxonomy" id="1890302"/>
    <lineage>
        <taxon>Bacteria</taxon>
        <taxon>Bacillati</taxon>
        <taxon>Bacillota</taxon>
        <taxon>Bacilli</taxon>
        <taxon>Bacillales</taxon>
        <taxon>Bacillaceae</taxon>
        <taxon>Bacillus</taxon>
        <taxon>Bacillus cereus group</taxon>
    </lineage>
</organism>
<dbReference type="AlphaFoldDB" id="A0A4U3A5J1"/>
<dbReference type="SUPFAM" id="SSF51735">
    <property type="entry name" value="NAD(P)-binding Rossmann-fold domains"/>
    <property type="match status" value="1"/>
</dbReference>
<name>A0A4U3A5J1_9BACI</name>
<dbReference type="InterPro" id="IPR000534">
    <property type="entry name" value="Semialdehyde_DH_NAD-bd"/>
</dbReference>
<dbReference type="EMBL" id="SZON01002945">
    <property type="protein sequence ID" value="TKI82877.1"/>
    <property type="molecule type" value="Genomic_DNA"/>
</dbReference>
<evidence type="ECO:0000313" key="4">
    <source>
        <dbReference type="Proteomes" id="UP000305222"/>
    </source>
</evidence>
<dbReference type="Pfam" id="PF01118">
    <property type="entry name" value="Semialdhyde_dh"/>
    <property type="match status" value="1"/>
</dbReference>
<dbReference type="PANTHER" id="PTHR46278">
    <property type="entry name" value="DEHYDROGENASE, PUTATIVE-RELATED"/>
    <property type="match status" value="1"/>
</dbReference>
<dbReference type="InterPro" id="IPR036291">
    <property type="entry name" value="NAD(P)-bd_dom_sf"/>
</dbReference>
<keyword evidence="3" id="KW-0560">Oxidoreductase</keyword>
<dbReference type="GO" id="GO:0051287">
    <property type="term" value="F:NAD binding"/>
    <property type="evidence" value="ECO:0007669"/>
    <property type="project" value="InterPro"/>
</dbReference>